<name>A0ABR6MV60_9DEIO</name>
<feature type="chain" id="PRO_5046500355" description="DUF3221 domain-containing protein" evidence="1">
    <location>
        <begin position="24"/>
        <end position="134"/>
    </location>
</feature>
<keyword evidence="3" id="KW-1185">Reference proteome</keyword>
<accession>A0ABR6MV60</accession>
<dbReference type="RefSeq" id="WP_146719818.1">
    <property type="nucleotide sequence ID" value="NZ_BSUI01000005.1"/>
</dbReference>
<evidence type="ECO:0000313" key="2">
    <source>
        <dbReference type="EMBL" id="MBB5295816.1"/>
    </source>
</evidence>
<dbReference type="PROSITE" id="PS51257">
    <property type="entry name" value="PROKAR_LIPOPROTEIN"/>
    <property type="match status" value="1"/>
</dbReference>
<feature type="signal peptide" evidence="1">
    <location>
        <begin position="1"/>
        <end position="23"/>
    </location>
</feature>
<reference evidence="2 3" key="1">
    <citation type="submission" date="2020-08" db="EMBL/GenBank/DDBJ databases">
        <title>Genomic Encyclopedia of Type Strains, Phase IV (KMG-IV): sequencing the most valuable type-strain genomes for metagenomic binning, comparative biology and taxonomic classification.</title>
        <authorList>
            <person name="Goeker M."/>
        </authorList>
    </citation>
    <scope>NUCLEOTIDE SEQUENCE [LARGE SCALE GENOMIC DNA]</scope>
    <source>
        <strain evidence="2 3">DSM 105434</strain>
    </source>
</reference>
<proteinExistence type="predicted"/>
<evidence type="ECO:0000313" key="3">
    <source>
        <dbReference type="Proteomes" id="UP000536909"/>
    </source>
</evidence>
<evidence type="ECO:0008006" key="4">
    <source>
        <dbReference type="Google" id="ProtNLM"/>
    </source>
</evidence>
<dbReference type="EMBL" id="JACHFV010000008">
    <property type="protein sequence ID" value="MBB5295816.1"/>
    <property type="molecule type" value="Genomic_DNA"/>
</dbReference>
<comment type="caution">
    <text evidence="2">The sequence shown here is derived from an EMBL/GenBank/DDBJ whole genome shotgun (WGS) entry which is preliminary data.</text>
</comment>
<gene>
    <name evidence="2" type="ORF">HNQ10_002655</name>
</gene>
<protein>
    <recommendedName>
        <fullName evidence="4">DUF3221 domain-containing protein</fullName>
    </recommendedName>
</protein>
<dbReference type="Proteomes" id="UP000536909">
    <property type="component" value="Unassembled WGS sequence"/>
</dbReference>
<evidence type="ECO:0000256" key="1">
    <source>
        <dbReference type="SAM" id="SignalP"/>
    </source>
</evidence>
<sequence length="134" mass="14330">MKFLPTALSLGTIFLLGSCSLPSAPGFYIGTIDFRTAAYTSELKGVKTVAIISDYVPSELSGQVKRVHFLVGNSTLEGTAKGEQLGTVYFWETSNSCRDLPQGDNISVSYEMLGADNAVLKKASLVVPKIQTCS</sequence>
<organism evidence="2 3">
    <name type="scientific">Deinococcus metallilatus</name>
    <dbReference type="NCBI Taxonomy" id="1211322"/>
    <lineage>
        <taxon>Bacteria</taxon>
        <taxon>Thermotogati</taxon>
        <taxon>Deinococcota</taxon>
        <taxon>Deinococci</taxon>
        <taxon>Deinococcales</taxon>
        <taxon>Deinococcaceae</taxon>
        <taxon>Deinococcus</taxon>
    </lineage>
</organism>
<keyword evidence="1" id="KW-0732">Signal</keyword>